<dbReference type="SUPFAM" id="SSF56300">
    <property type="entry name" value="Metallo-dependent phosphatases"/>
    <property type="match status" value="1"/>
</dbReference>
<dbReference type="InterPro" id="IPR004843">
    <property type="entry name" value="Calcineurin-like_PHP"/>
</dbReference>
<organism evidence="3 4">
    <name type="scientific">Bradyrhizobium lablabi</name>
    <dbReference type="NCBI Taxonomy" id="722472"/>
    <lineage>
        <taxon>Bacteria</taxon>
        <taxon>Pseudomonadati</taxon>
        <taxon>Pseudomonadota</taxon>
        <taxon>Alphaproteobacteria</taxon>
        <taxon>Hyphomicrobiales</taxon>
        <taxon>Nitrobacteraceae</taxon>
        <taxon>Bradyrhizobium</taxon>
    </lineage>
</organism>
<evidence type="ECO:0000313" key="4">
    <source>
        <dbReference type="Proteomes" id="UP000189935"/>
    </source>
</evidence>
<gene>
    <name evidence="3" type="ORF">SAMN05444159_6368</name>
</gene>
<evidence type="ECO:0000259" key="2">
    <source>
        <dbReference type="Pfam" id="PF00149"/>
    </source>
</evidence>
<proteinExistence type="predicted"/>
<dbReference type="RefSeq" id="WP_172842154.1">
    <property type="nucleotide sequence ID" value="NZ_LT670844.1"/>
</dbReference>
<dbReference type="Proteomes" id="UP000189935">
    <property type="component" value="Chromosome I"/>
</dbReference>
<feature type="region of interest" description="Disordered" evidence="1">
    <location>
        <begin position="52"/>
        <end position="75"/>
    </location>
</feature>
<evidence type="ECO:0000256" key="1">
    <source>
        <dbReference type="SAM" id="MobiDB-lite"/>
    </source>
</evidence>
<dbReference type="EMBL" id="LT670844">
    <property type="protein sequence ID" value="SHL61614.1"/>
    <property type="molecule type" value="Genomic_DNA"/>
</dbReference>
<dbReference type="AlphaFoldDB" id="A0A1M7C322"/>
<evidence type="ECO:0000313" key="3">
    <source>
        <dbReference type="EMBL" id="SHL61614.1"/>
    </source>
</evidence>
<accession>A0A1M7C322</accession>
<feature type="compositionally biased region" description="Polar residues" evidence="1">
    <location>
        <begin position="63"/>
        <end position="75"/>
    </location>
</feature>
<reference evidence="3 4" key="1">
    <citation type="submission" date="2016-11" db="EMBL/GenBank/DDBJ databases">
        <authorList>
            <person name="Jaros S."/>
            <person name="Januszkiewicz K."/>
            <person name="Wedrychowicz H."/>
        </authorList>
    </citation>
    <scope>NUCLEOTIDE SEQUENCE [LARGE SCALE GENOMIC DNA]</scope>
    <source>
        <strain evidence="3 4">GAS499</strain>
    </source>
</reference>
<dbReference type="InterPro" id="IPR029052">
    <property type="entry name" value="Metallo-depent_PP-like"/>
</dbReference>
<feature type="domain" description="Calcineurin-like phosphoesterase" evidence="2">
    <location>
        <begin position="164"/>
        <end position="367"/>
    </location>
</feature>
<dbReference type="GO" id="GO:0016787">
    <property type="term" value="F:hydrolase activity"/>
    <property type="evidence" value="ECO:0007669"/>
    <property type="project" value="InterPro"/>
</dbReference>
<name>A0A1M7C322_9BRAD</name>
<dbReference type="Pfam" id="PF00149">
    <property type="entry name" value="Metallophos"/>
    <property type="match status" value="1"/>
</dbReference>
<protein>
    <submittedName>
        <fullName evidence="3">3',5'-cyclic AMP phosphodiesterase CpdA</fullName>
    </submittedName>
</protein>
<sequence>MRVQQPVRDRNMSLWQSAVRQTLVNRADLSDGDKKQAEYGVSLHAQSVQTNEPLALPDPQPQADGQSPVGSPSNIAQGSKAAFDAIQAHQNNDSLGHFAFFSMLRDFVMKYSSWDVEGWAQCGWYYMKYYVLAHLPPSYNDWQAHAPADINFGVIDYLLPKNSRVLMIGDWGTHMPDNAALLRQALEKFNPDIIIHLGDVYYSGTVEECTANVLDVLDQIIADVNPPKRPAFFTIPGNHDYYSGGSGFYRTIGKVNSGVAGCTQQASYFCLRTEDSKWQFLGMDTGYGDRNPVDQQAPSLQVHEGTWHRDKLETFPGTTILLSHHQLISAKEKLNGGQRPYLNENLYATFKQYFDRIAAWYWGHEHNFILFQNDLTIQKGDKPLKKGRLLGCSAYEETESEDPYAINNPPAKFMKNMPRLKLSDFRTDLQSFYNHAFAILDVAPDKITASYYEYPSWGETKVPPSDPPIDKYLYQEQLKPMR</sequence>
<dbReference type="Gene3D" id="3.60.21.10">
    <property type="match status" value="1"/>
</dbReference>